<feature type="domain" description="HTH cro/C1-type" evidence="2">
    <location>
        <begin position="5"/>
        <end position="59"/>
    </location>
</feature>
<dbReference type="InterPro" id="IPR001387">
    <property type="entry name" value="Cro/C1-type_HTH"/>
</dbReference>
<dbReference type="Gene3D" id="1.10.260.40">
    <property type="entry name" value="lambda repressor-like DNA-binding domains"/>
    <property type="match status" value="1"/>
</dbReference>
<dbReference type="RefSeq" id="WP_036692980.1">
    <property type="nucleotide sequence ID" value="NZ_BSDJ01000028.1"/>
</dbReference>
<protein>
    <submittedName>
        <fullName evidence="3">XRE family transcriptional regulator</fullName>
    </submittedName>
</protein>
<dbReference type="PANTHER" id="PTHR46558">
    <property type="entry name" value="TRACRIPTIONAL REGULATORY PROTEIN-RELATED-RELATED"/>
    <property type="match status" value="1"/>
</dbReference>
<comment type="caution">
    <text evidence="3">The sequence shown here is derived from an EMBL/GenBank/DDBJ whole genome shotgun (WGS) entry which is preliminary data.</text>
</comment>
<evidence type="ECO:0000313" key="4">
    <source>
        <dbReference type="Proteomes" id="UP000028123"/>
    </source>
</evidence>
<dbReference type="InterPro" id="IPR010982">
    <property type="entry name" value="Lambda_DNA-bd_dom_sf"/>
</dbReference>
<name>A0A081NU17_9BACL</name>
<dbReference type="Pfam" id="PF01381">
    <property type="entry name" value="HTH_3"/>
    <property type="match status" value="1"/>
</dbReference>
<dbReference type="PANTHER" id="PTHR46558:SF14">
    <property type="entry name" value="HTH-TYPE TRANSCRIPTIONAL REGULATOR ANSR"/>
    <property type="match status" value="1"/>
</dbReference>
<dbReference type="eggNOG" id="COG1476">
    <property type="taxonomic scope" value="Bacteria"/>
</dbReference>
<dbReference type="EMBL" id="JNVM01000051">
    <property type="protein sequence ID" value="KEQ21940.1"/>
    <property type="molecule type" value="Genomic_DNA"/>
</dbReference>
<dbReference type="GO" id="GO:0003677">
    <property type="term" value="F:DNA binding"/>
    <property type="evidence" value="ECO:0007669"/>
    <property type="project" value="UniProtKB-KW"/>
</dbReference>
<evidence type="ECO:0000313" key="3">
    <source>
        <dbReference type="EMBL" id="KEQ21940.1"/>
    </source>
</evidence>
<organism evidence="3 4">
    <name type="scientific">Paenibacillus tyrfis</name>
    <dbReference type="NCBI Taxonomy" id="1501230"/>
    <lineage>
        <taxon>Bacteria</taxon>
        <taxon>Bacillati</taxon>
        <taxon>Bacillota</taxon>
        <taxon>Bacilli</taxon>
        <taxon>Bacillales</taxon>
        <taxon>Paenibacillaceae</taxon>
        <taxon>Paenibacillus</taxon>
    </lineage>
</organism>
<sequence>MLTRLSRLRKSKKWSLQYTADRLGIAKSTYAGYESGYREPPLETLKKLADLLETSVDYLLGRIDNPAFYPKAWKVELHDKLKLTEARTRFDVELILDGAPLNEEEIKQCIAFIRTKRKLDTNG</sequence>
<dbReference type="Proteomes" id="UP000028123">
    <property type="component" value="Unassembled WGS sequence"/>
</dbReference>
<dbReference type="SUPFAM" id="SSF47413">
    <property type="entry name" value="lambda repressor-like DNA-binding domains"/>
    <property type="match status" value="1"/>
</dbReference>
<dbReference type="PROSITE" id="PS50943">
    <property type="entry name" value="HTH_CROC1"/>
    <property type="match status" value="1"/>
</dbReference>
<keyword evidence="4" id="KW-1185">Reference proteome</keyword>
<dbReference type="SMART" id="SM00530">
    <property type="entry name" value="HTH_XRE"/>
    <property type="match status" value="1"/>
</dbReference>
<evidence type="ECO:0000259" key="2">
    <source>
        <dbReference type="PROSITE" id="PS50943"/>
    </source>
</evidence>
<reference evidence="3 4" key="1">
    <citation type="submission" date="2014-06" db="EMBL/GenBank/DDBJ databases">
        <title>Draft genome sequence of Paenibacillus sp. MSt1.</title>
        <authorList>
            <person name="Aw Y.K."/>
            <person name="Ong K.S."/>
            <person name="Gan H.M."/>
            <person name="Lee S.M."/>
        </authorList>
    </citation>
    <scope>NUCLEOTIDE SEQUENCE [LARGE SCALE GENOMIC DNA]</scope>
    <source>
        <strain evidence="3 4">MSt1</strain>
    </source>
</reference>
<proteinExistence type="predicted"/>
<gene>
    <name evidence="3" type="ORF">ET33_30180</name>
</gene>
<evidence type="ECO:0000256" key="1">
    <source>
        <dbReference type="ARBA" id="ARBA00023125"/>
    </source>
</evidence>
<dbReference type="AlphaFoldDB" id="A0A081NU17"/>
<keyword evidence="1" id="KW-0238">DNA-binding</keyword>
<accession>A0A081NU17</accession>
<dbReference type="OrthoDB" id="8115576at2"/>
<dbReference type="CDD" id="cd00093">
    <property type="entry name" value="HTH_XRE"/>
    <property type="match status" value="1"/>
</dbReference>